<name>A0ABQ4EIT7_9ACTN</name>
<dbReference type="EMBL" id="BONX01000007">
    <property type="protein sequence ID" value="GIG94663.1"/>
    <property type="molecule type" value="Genomic_DNA"/>
</dbReference>
<feature type="transmembrane region" description="Helical" evidence="1">
    <location>
        <begin position="247"/>
        <end position="267"/>
    </location>
</feature>
<sequence>MTTVNGARPGDGPLVSVIVPNYNYAESLDLCLRSILDQTYPNVEILMVDDCSTDQSVAVAEALGVRVVSTGRNGGCGRARNIGAAHTTGELICYVDSDLVLAPDAVANAVRLILGDRRIGAVCGIEDPEPLLHDTAVARYRGLQYHYWSISSEGDVSFLFPAVCVLRRPVFEEIGPFNPELRHTEEVDYGYRLSRRYRLVLTSLVRGRHDHDHELRGLLRKLFHRGRLRIPLYARARRFGQGFETAARAWGSLAAFGVLPALALPLLLGPWGLVVPAGLLAASLACDAGMYGFVRRRHGVAFLVFFAGLHFLVNVTITAGVATGTVQWLASGTFRRLYDASFPVDPTPLRGPA</sequence>
<comment type="caution">
    <text evidence="3">The sequence shown here is derived from an EMBL/GenBank/DDBJ whole genome shotgun (WGS) entry which is preliminary data.</text>
</comment>
<dbReference type="Pfam" id="PF00535">
    <property type="entry name" value="Glycos_transf_2"/>
    <property type="match status" value="1"/>
</dbReference>
<dbReference type="InterPro" id="IPR050834">
    <property type="entry name" value="Glycosyltransf_2"/>
</dbReference>
<evidence type="ECO:0000313" key="4">
    <source>
        <dbReference type="Proteomes" id="UP000621500"/>
    </source>
</evidence>
<dbReference type="Gene3D" id="3.90.550.10">
    <property type="entry name" value="Spore Coat Polysaccharide Biosynthesis Protein SpsA, Chain A"/>
    <property type="match status" value="1"/>
</dbReference>
<keyword evidence="4" id="KW-1185">Reference proteome</keyword>
<organism evidence="3 4">
    <name type="scientific">Plantactinospora mayteni</name>
    <dbReference type="NCBI Taxonomy" id="566021"/>
    <lineage>
        <taxon>Bacteria</taxon>
        <taxon>Bacillati</taxon>
        <taxon>Actinomycetota</taxon>
        <taxon>Actinomycetes</taxon>
        <taxon>Micromonosporales</taxon>
        <taxon>Micromonosporaceae</taxon>
        <taxon>Plantactinospora</taxon>
    </lineage>
</organism>
<dbReference type="RefSeq" id="WP_203856304.1">
    <property type="nucleotide sequence ID" value="NZ_BAAAZQ010000005.1"/>
</dbReference>
<evidence type="ECO:0000256" key="1">
    <source>
        <dbReference type="SAM" id="Phobius"/>
    </source>
</evidence>
<accession>A0ABQ4EIT7</accession>
<keyword evidence="1" id="KW-1133">Transmembrane helix</keyword>
<gene>
    <name evidence="3" type="ORF">Pma05_12360</name>
</gene>
<keyword evidence="1" id="KW-0812">Transmembrane</keyword>
<dbReference type="InterPro" id="IPR001173">
    <property type="entry name" value="Glyco_trans_2-like"/>
</dbReference>
<dbReference type="SUPFAM" id="SSF53448">
    <property type="entry name" value="Nucleotide-diphospho-sugar transferases"/>
    <property type="match status" value="1"/>
</dbReference>
<feature type="transmembrane region" description="Helical" evidence="1">
    <location>
        <begin position="300"/>
        <end position="322"/>
    </location>
</feature>
<evidence type="ECO:0000313" key="3">
    <source>
        <dbReference type="EMBL" id="GIG94663.1"/>
    </source>
</evidence>
<reference evidence="3 4" key="1">
    <citation type="submission" date="2021-01" db="EMBL/GenBank/DDBJ databases">
        <title>Whole genome shotgun sequence of Plantactinospora mayteni NBRC 109088.</title>
        <authorList>
            <person name="Komaki H."/>
            <person name="Tamura T."/>
        </authorList>
    </citation>
    <scope>NUCLEOTIDE SEQUENCE [LARGE SCALE GENOMIC DNA]</scope>
    <source>
        <strain evidence="3 4">NBRC 109088</strain>
    </source>
</reference>
<proteinExistence type="predicted"/>
<keyword evidence="1" id="KW-0472">Membrane</keyword>
<dbReference type="InterPro" id="IPR029044">
    <property type="entry name" value="Nucleotide-diphossugar_trans"/>
</dbReference>
<dbReference type="PANTHER" id="PTHR43685">
    <property type="entry name" value="GLYCOSYLTRANSFERASE"/>
    <property type="match status" value="1"/>
</dbReference>
<feature type="domain" description="Glycosyltransferase 2-like" evidence="2">
    <location>
        <begin position="16"/>
        <end position="174"/>
    </location>
</feature>
<evidence type="ECO:0000259" key="2">
    <source>
        <dbReference type="Pfam" id="PF00535"/>
    </source>
</evidence>
<dbReference type="Proteomes" id="UP000621500">
    <property type="component" value="Unassembled WGS sequence"/>
</dbReference>
<dbReference type="PANTHER" id="PTHR43685:SF2">
    <property type="entry name" value="GLYCOSYLTRANSFERASE 2-LIKE DOMAIN-CONTAINING PROTEIN"/>
    <property type="match status" value="1"/>
</dbReference>
<protein>
    <recommendedName>
        <fullName evidence="2">Glycosyltransferase 2-like domain-containing protein</fullName>
    </recommendedName>
</protein>
<feature type="transmembrane region" description="Helical" evidence="1">
    <location>
        <begin position="273"/>
        <end position="293"/>
    </location>
</feature>
<dbReference type="CDD" id="cd00761">
    <property type="entry name" value="Glyco_tranf_GTA_type"/>
    <property type="match status" value="1"/>
</dbReference>